<comment type="caution">
    <text evidence="3">The sequence shown here is derived from an EMBL/GenBank/DDBJ whole genome shotgun (WGS) entry which is preliminary data.</text>
</comment>
<accession>A0A644TJX3</accession>
<evidence type="ECO:0000259" key="2">
    <source>
        <dbReference type="Pfam" id="PF13400"/>
    </source>
</evidence>
<keyword evidence="1" id="KW-0472">Membrane</keyword>
<dbReference type="InterPro" id="IPR028087">
    <property type="entry name" value="Tad_N"/>
</dbReference>
<keyword evidence="1" id="KW-1133">Transmembrane helix</keyword>
<feature type="transmembrane region" description="Helical" evidence="1">
    <location>
        <begin position="26"/>
        <end position="50"/>
    </location>
</feature>
<dbReference type="Pfam" id="PF13400">
    <property type="entry name" value="Tad"/>
    <property type="match status" value="1"/>
</dbReference>
<protein>
    <recommendedName>
        <fullName evidence="2">Putative Flp pilus-assembly TadG-like N-terminal domain-containing protein</fullName>
    </recommendedName>
</protein>
<proteinExistence type="predicted"/>
<reference evidence="3" key="1">
    <citation type="submission" date="2019-08" db="EMBL/GenBank/DDBJ databases">
        <authorList>
            <person name="Kucharzyk K."/>
            <person name="Murdoch R.W."/>
            <person name="Higgins S."/>
            <person name="Loffler F."/>
        </authorList>
    </citation>
    <scope>NUCLEOTIDE SEQUENCE</scope>
</reference>
<dbReference type="EMBL" id="VSSQ01000036">
    <property type="protein sequence ID" value="MPL67203.1"/>
    <property type="molecule type" value="Genomic_DNA"/>
</dbReference>
<organism evidence="3">
    <name type="scientific">bioreactor metagenome</name>
    <dbReference type="NCBI Taxonomy" id="1076179"/>
    <lineage>
        <taxon>unclassified sequences</taxon>
        <taxon>metagenomes</taxon>
        <taxon>ecological metagenomes</taxon>
    </lineage>
</organism>
<gene>
    <name evidence="3" type="ORF">SDC9_12894</name>
</gene>
<name>A0A644TJX3_9ZZZZ</name>
<dbReference type="AlphaFoldDB" id="A0A644TJX3"/>
<keyword evidence="1" id="KW-0812">Transmembrane</keyword>
<evidence type="ECO:0000256" key="1">
    <source>
        <dbReference type="SAM" id="Phobius"/>
    </source>
</evidence>
<sequence>MPPETEEPAVTQKPSTNRWFSAEGSISILLLLLIPAILLIGGIGTDICLINAQKKYVQSQSDLAAQSAARVLPNLALARQTAQGVVSANSAYGTVTLARADVIFGSYNAGVFVPAADQNSAGGVNAVKVVVPSPYTPLLLRPVMATDLTVTRSAIATQRAAIAFSLRNSLLTLNTSSSILNTVLKSLLGVDISAAVLDSSGVLGLGVDVNKLLGLLSLDVAGQVLDYRDILNLGIGTPLVVQALSTLGVLPAGTTSVSGGTLSLGSLLNLSPSALDVEIGQILPNLSLNAFDLLMATASLNGSLKNGLVSVPLSLGIPYILDVNLSLGIVHSAVMAAGFIDDIPPVTATVSQLSLRLQAELLTYIKLDLGLSGAQATATATGLNCAARAPGDTLATFDVQTAPVALDLSLTVPGILNGSTKSDSDSISLFGGFQRVSVPLGSLGESVLVETPIRISGLTSFVSGLLGNLSSSLRTDKNQCGFLGLACLLDLVNSVISGLTSLIAGTFLDTLVDDLLNALGIEIAPAELVVSDYSCSSQLVQ</sequence>
<evidence type="ECO:0000313" key="3">
    <source>
        <dbReference type="EMBL" id="MPL67203.1"/>
    </source>
</evidence>
<feature type="domain" description="Putative Flp pilus-assembly TadG-like N-terminal" evidence="2">
    <location>
        <begin position="24"/>
        <end position="70"/>
    </location>
</feature>